<dbReference type="Proteomes" id="UP001187531">
    <property type="component" value="Unassembled WGS sequence"/>
</dbReference>
<keyword evidence="4" id="KW-0238">DNA-binding</keyword>
<dbReference type="GO" id="GO:0006302">
    <property type="term" value="P:double-strand break repair"/>
    <property type="evidence" value="ECO:0007669"/>
    <property type="project" value="UniProtKB-ARBA"/>
</dbReference>
<dbReference type="PANTHER" id="PTHR12749:SF0">
    <property type="entry name" value="DNA EXCISION REPAIR PROTEIN ERCC-1"/>
    <property type="match status" value="1"/>
</dbReference>
<dbReference type="InterPro" id="IPR004579">
    <property type="entry name" value="ERCC1/RAD10/SWI10"/>
</dbReference>
<keyword evidence="3" id="KW-0227">DNA damage</keyword>
<comment type="caution">
    <text evidence="8">The sequence shown here is derived from an EMBL/GenBank/DDBJ whole genome shotgun (WGS) entry which is preliminary data.</text>
</comment>
<dbReference type="GO" id="GO:0006312">
    <property type="term" value="P:mitotic recombination"/>
    <property type="evidence" value="ECO:0007669"/>
    <property type="project" value="TreeGrafter"/>
</dbReference>
<dbReference type="Gene3D" id="3.40.50.10130">
    <property type="match status" value="1"/>
</dbReference>
<protein>
    <recommendedName>
        <fullName evidence="7">ERCC1-like central domain-containing protein</fullName>
    </recommendedName>
</protein>
<dbReference type="FunFam" id="3.40.50.10130:FF:000001">
    <property type="entry name" value="DNA excision repair protein ERCC-1"/>
    <property type="match status" value="1"/>
</dbReference>
<dbReference type="AlphaFoldDB" id="A0AA88HYK9"/>
<keyword evidence="5" id="KW-0234">DNA repair</keyword>
<dbReference type="InterPro" id="IPR047260">
    <property type="entry name" value="ERCC1-like_central_dom"/>
</dbReference>
<organism evidence="8 9">
    <name type="scientific">Artemia franciscana</name>
    <name type="common">Brine shrimp</name>
    <name type="synonym">Artemia sanfranciscana</name>
    <dbReference type="NCBI Taxonomy" id="6661"/>
    <lineage>
        <taxon>Eukaryota</taxon>
        <taxon>Metazoa</taxon>
        <taxon>Ecdysozoa</taxon>
        <taxon>Arthropoda</taxon>
        <taxon>Crustacea</taxon>
        <taxon>Branchiopoda</taxon>
        <taxon>Anostraca</taxon>
        <taxon>Artemiidae</taxon>
        <taxon>Artemia</taxon>
    </lineage>
</organism>
<feature type="non-terminal residue" evidence="8">
    <location>
        <position position="1"/>
    </location>
</feature>
<evidence type="ECO:0000256" key="4">
    <source>
        <dbReference type="ARBA" id="ARBA00023125"/>
    </source>
</evidence>
<evidence type="ECO:0000313" key="9">
    <source>
        <dbReference type="Proteomes" id="UP001187531"/>
    </source>
</evidence>
<accession>A0AA88HYK9</accession>
<gene>
    <name evidence="8" type="ORF">QYM36_006384</name>
</gene>
<dbReference type="GO" id="GO:0003684">
    <property type="term" value="F:damaged DNA binding"/>
    <property type="evidence" value="ECO:0007669"/>
    <property type="project" value="InterPro"/>
</dbReference>
<feature type="domain" description="ERCC1-like central" evidence="7">
    <location>
        <begin position="53"/>
        <end position="166"/>
    </location>
</feature>
<evidence type="ECO:0000256" key="2">
    <source>
        <dbReference type="ARBA" id="ARBA00008283"/>
    </source>
</evidence>
<dbReference type="GO" id="GO:0070914">
    <property type="term" value="P:UV-damage excision repair"/>
    <property type="evidence" value="ECO:0007669"/>
    <property type="project" value="TreeGrafter"/>
</dbReference>
<proteinExistence type="inferred from homology"/>
<dbReference type="SUPFAM" id="SSF52980">
    <property type="entry name" value="Restriction endonuclease-like"/>
    <property type="match status" value="1"/>
</dbReference>
<dbReference type="CDD" id="cd22325">
    <property type="entry name" value="ERCC1_C-like"/>
    <property type="match status" value="1"/>
</dbReference>
<dbReference type="EMBL" id="JAVRJZ010000010">
    <property type="protein sequence ID" value="KAK2717588.1"/>
    <property type="molecule type" value="Genomic_DNA"/>
</dbReference>
<name>A0AA88HYK9_ARTSF</name>
<dbReference type="GO" id="GO:0070522">
    <property type="term" value="C:ERCC4-ERCC1 complex"/>
    <property type="evidence" value="ECO:0007669"/>
    <property type="project" value="TreeGrafter"/>
</dbReference>
<evidence type="ECO:0000313" key="8">
    <source>
        <dbReference type="EMBL" id="KAK2717588.1"/>
    </source>
</evidence>
<evidence type="ECO:0000256" key="3">
    <source>
        <dbReference type="ARBA" id="ARBA00022763"/>
    </source>
</evidence>
<sequence length="187" mass="21303">MDLAILIDLEEIAANADFWDEDQGSSSKQSSSAEVTSVIDTVSTSGHQHQTSSIIVSSRQRGNPVLRSIRSVPWEYGDIVPDYLLGQTTCALYLSLRYHELKPTYIHERLKQLGKQFQLRVLLIQIDVKDPYPSLKELTKICLLTDLTLMPAWSFEEAGQILETYKSYEFKPPDMIMEKLDSDPYSK</sequence>
<dbReference type="Pfam" id="PF03834">
    <property type="entry name" value="Rad10"/>
    <property type="match status" value="1"/>
</dbReference>
<evidence type="ECO:0000259" key="7">
    <source>
        <dbReference type="Pfam" id="PF03834"/>
    </source>
</evidence>
<dbReference type="NCBIfam" id="TIGR00597">
    <property type="entry name" value="rad10"/>
    <property type="match status" value="1"/>
</dbReference>
<dbReference type="InterPro" id="IPR011335">
    <property type="entry name" value="Restrct_endonuc-II-like"/>
</dbReference>
<dbReference type="PANTHER" id="PTHR12749">
    <property type="entry name" value="EXCISION REPAIR CROSS-COMPLEMENTING 1 ERCC1"/>
    <property type="match status" value="1"/>
</dbReference>
<dbReference type="GO" id="GO:0003697">
    <property type="term" value="F:single-stranded DNA binding"/>
    <property type="evidence" value="ECO:0007669"/>
    <property type="project" value="TreeGrafter"/>
</dbReference>
<keyword evidence="6" id="KW-0539">Nucleus</keyword>
<reference evidence="8" key="1">
    <citation type="submission" date="2023-07" db="EMBL/GenBank/DDBJ databases">
        <title>Chromosome-level genome assembly of Artemia franciscana.</title>
        <authorList>
            <person name="Jo E."/>
        </authorList>
    </citation>
    <scope>NUCLEOTIDE SEQUENCE</scope>
    <source>
        <tissue evidence="8">Whole body</tissue>
    </source>
</reference>
<evidence type="ECO:0000256" key="5">
    <source>
        <dbReference type="ARBA" id="ARBA00023204"/>
    </source>
</evidence>
<comment type="subcellular location">
    <subcellularLocation>
        <location evidence="1">Nucleus</location>
    </subcellularLocation>
</comment>
<evidence type="ECO:0000256" key="1">
    <source>
        <dbReference type="ARBA" id="ARBA00004123"/>
    </source>
</evidence>
<evidence type="ECO:0000256" key="6">
    <source>
        <dbReference type="ARBA" id="ARBA00023242"/>
    </source>
</evidence>
<comment type="similarity">
    <text evidence="2">Belongs to the ERCC1/RAD10/SWI10 family.</text>
</comment>
<dbReference type="GO" id="GO:0000110">
    <property type="term" value="C:nucleotide-excision repair factor 1 complex"/>
    <property type="evidence" value="ECO:0007669"/>
    <property type="project" value="TreeGrafter"/>
</dbReference>
<keyword evidence="9" id="KW-1185">Reference proteome</keyword>